<protein>
    <submittedName>
        <fullName evidence="2">DJ-1/PfpI family protein</fullName>
    </submittedName>
</protein>
<reference evidence="2 3" key="1">
    <citation type="journal article" date="2021" name="Sci. Rep.">
        <title>The distribution of antibiotic resistance genes in chicken gut microbiota commensals.</title>
        <authorList>
            <person name="Juricova H."/>
            <person name="Matiasovicova J."/>
            <person name="Kubasova T."/>
            <person name="Cejkova D."/>
            <person name="Rychlik I."/>
        </authorList>
    </citation>
    <scope>NUCLEOTIDE SEQUENCE [LARGE SCALE GENOMIC DNA]</scope>
    <source>
        <strain evidence="2 3">An537</strain>
    </source>
</reference>
<sequence length="202" mass="22579">MNDEYNVSIILFPDFETLDAFGPIEILGKHPSLHVTCYSQNGGLIYSAQNIATYTLSFDAIPDNSIILIPGGKGTRSLVNDLDFLRALDNLCHNADYCLTVCTGSALLARTPHLNGRFATSNKKSFAWVRSQNESVQWQSSARWTVDGKYYTSSGVSAGIDMALGFISDKFGRKDTEYIAHHIEYHWNDNPYMDAFAFKEND</sequence>
<dbReference type="Pfam" id="PF01965">
    <property type="entry name" value="DJ-1_PfpI"/>
    <property type="match status" value="1"/>
</dbReference>
<name>A0ABS2GJ54_9FIRM</name>
<comment type="caution">
    <text evidence="2">The sequence shown here is derived from an EMBL/GenBank/DDBJ whole genome shotgun (WGS) entry which is preliminary data.</text>
</comment>
<proteinExistence type="predicted"/>
<dbReference type="PANTHER" id="PTHR43130">
    <property type="entry name" value="ARAC-FAMILY TRANSCRIPTIONAL REGULATOR"/>
    <property type="match status" value="1"/>
</dbReference>
<dbReference type="InterPro" id="IPR052158">
    <property type="entry name" value="INH-QAR"/>
</dbReference>
<evidence type="ECO:0000259" key="1">
    <source>
        <dbReference type="Pfam" id="PF01965"/>
    </source>
</evidence>
<dbReference type="InterPro" id="IPR029062">
    <property type="entry name" value="Class_I_gatase-like"/>
</dbReference>
<dbReference type="InterPro" id="IPR002818">
    <property type="entry name" value="DJ-1/PfpI"/>
</dbReference>
<evidence type="ECO:0000313" key="3">
    <source>
        <dbReference type="Proteomes" id="UP000707138"/>
    </source>
</evidence>
<dbReference type="SUPFAM" id="SSF52317">
    <property type="entry name" value="Class I glutamine amidotransferase-like"/>
    <property type="match status" value="1"/>
</dbReference>
<evidence type="ECO:0000313" key="2">
    <source>
        <dbReference type="EMBL" id="MBM6913532.1"/>
    </source>
</evidence>
<dbReference type="PANTHER" id="PTHR43130:SF15">
    <property type="entry name" value="THIJ_PFPI FAMILY PROTEIN (AFU_ORTHOLOGUE AFUA_5G14240)"/>
    <property type="match status" value="1"/>
</dbReference>
<dbReference type="Proteomes" id="UP000707138">
    <property type="component" value="Unassembled WGS sequence"/>
</dbReference>
<accession>A0ABS2GJ54</accession>
<feature type="domain" description="DJ-1/PfpI" evidence="1">
    <location>
        <begin position="7"/>
        <end position="167"/>
    </location>
</feature>
<dbReference type="EMBL" id="JACJLA010000023">
    <property type="protein sequence ID" value="MBM6913532.1"/>
    <property type="molecule type" value="Genomic_DNA"/>
</dbReference>
<dbReference type="Gene3D" id="3.40.50.880">
    <property type="match status" value="1"/>
</dbReference>
<dbReference type="RefSeq" id="WP_205088403.1">
    <property type="nucleotide sequence ID" value="NZ_JACJLA010000023.1"/>
</dbReference>
<dbReference type="CDD" id="cd03139">
    <property type="entry name" value="GATase1_PfpI_2"/>
    <property type="match status" value="1"/>
</dbReference>
<keyword evidence="3" id="KW-1185">Reference proteome</keyword>
<organism evidence="2 3">
    <name type="scientific">Veillonella magna</name>
    <dbReference type="NCBI Taxonomy" id="464322"/>
    <lineage>
        <taxon>Bacteria</taxon>
        <taxon>Bacillati</taxon>
        <taxon>Bacillota</taxon>
        <taxon>Negativicutes</taxon>
        <taxon>Veillonellales</taxon>
        <taxon>Veillonellaceae</taxon>
        <taxon>Veillonella</taxon>
    </lineage>
</organism>
<gene>
    <name evidence="2" type="ORF">H6A01_09410</name>
</gene>